<keyword evidence="5 6" id="KW-0472">Membrane</keyword>
<keyword evidence="3 6" id="KW-0812">Transmembrane</keyword>
<feature type="transmembrane region" description="Helical" evidence="6">
    <location>
        <begin position="359"/>
        <end position="375"/>
    </location>
</feature>
<feature type="transmembrane region" description="Helical" evidence="6">
    <location>
        <begin position="483"/>
        <end position="501"/>
    </location>
</feature>
<feature type="transmembrane region" description="Helical" evidence="6">
    <location>
        <begin position="9"/>
        <end position="26"/>
    </location>
</feature>
<feature type="transmembrane region" description="Helical" evidence="6">
    <location>
        <begin position="287"/>
        <end position="304"/>
    </location>
</feature>
<comment type="subcellular location">
    <subcellularLocation>
        <location evidence="1">Cell membrane</location>
        <topology evidence="1">Multi-pass membrane protein</topology>
    </subcellularLocation>
</comment>
<feature type="domain" description="ComEC/Rec2-related protein" evidence="7">
    <location>
        <begin position="234"/>
        <end position="503"/>
    </location>
</feature>
<dbReference type="InterPro" id="IPR052159">
    <property type="entry name" value="Competence_DNA_uptake"/>
</dbReference>
<evidence type="ECO:0000256" key="5">
    <source>
        <dbReference type="ARBA" id="ARBA00023136"/>
    </source>
</evidence>
<dbReference type="GO" id="GO:0005886">
    <property type="term" value="C:plasma membrane"/>
    <property type="evidence" value="ECO:0007669"/>
    <property type="project" value="UniProtKB-SubCell"/>
</dbReference>
<sequence>MNFLQRTPFFRLLLPFILGIILYQFVELAQWSLYAMFVLSALLILISFVIRIPKQQFQFRWLFGCGIFLLMLSMAYALSGIREKSTAFDHLHQKGVYRVELISAPIEKAKSYLCKVEVLQYLDKDWKPAQGQAILYLQKDDAASRLLFGDRLLVGAEFTEPEKALNPDGFDYAAYLKRQGVGATCYIPSGTWQMTDRSTDFSVRREADKCRNYLLDVYRKFNIQGDEFAVLAALTLGYTDDLNPDLRASYSATGAMHILSVSGMHVGVVYIIIAFLLGFLDKSQRKKVLKAILIILFLWIYAFLSGLSAAVIRAALMFSFVALANCTGRKSQIYNTIFMSMFLMLLYNPFFLYDVGFQLSYAAVLSIIFFQPIVDKLYQPTNKITRMVWEIFSVSIAAQLGTTPFTLYYFQQFPSYFLLTNFIAIPLSSLVIYLAIFLFMVSSIAYLSDFVGLLLKWSLWLLNHFIVWIENLPYSVWHISLDVRQTIVLFLAIFCFSGYYLNRKFTPLVVGLTALLVACVFNLETNYHTLTSKRLIVYAGQKGTHVSFINRDKNYVYSADTVEVERIAKTFWQNQKLKKPCYIKKEKWFADGFAYFEGSRILILTTDFLKRKTTIEPIKLDYLIIGNHLKPKIGQILECIQSRKIIVDKSISKWYTEDIKHACSARRIGFYSVREQGAYVLDIKD</sequence>
<feature type="transmembrane region" description="Helical" evidence="6">
    <location>
        <begin position="59"/>
        <end position="78"/>
    </location>
</feature>
<evidence type="ECO:0000256" key="4">
    <source>
        <dbReference type="ARBA" id="ARBA00022989"/>
    </source>
</evidence>
<evidence type="ECO:0000256" key="3">
    <source>
        <dbReference type="ARBA" id="ARBA00022692"/>
    </source>
</evidence>
<evidence type="ECO:0000256" key="6">
    <source>
        <dbReference type="SAM" id="Phobius"/>
    </source>
</evidence>
<dbReference type="InterPro" id="IPR004477">
    <property type="entry name" value="ComEC_N"/>
</dbReference>
<reference evidence="9 10" key="2">
    <citation type="journal article" date="2011" name="Stand. Genomic Sci.">
        <title>Complete genome sequence of Paludibacter propionicigenes type strain (WB4).</title>
        <authorList>
            <person name="Gronow S."/>
            <person name="Munk C."/>
            <person name="Lapidus A."/>
            <person name="Nolan M."/>
            <person name="Lucas S."/>
            <person name="Hammon N."/>
            <person name="Deshpande S."/>
            <person name="Cheng J.F."/>
            <person name="Tapia R."/>
            <person name="Han C."/>
            <person name="Goodwin L."/>
            <person name="Pitluck S."/>
            <person name="Liolios K."/>
            <person name="Ivanova N."/>
            <person name="Mavromatis K."/>
            <person name="Mikhailova N."/>
            <person name="Pati A."/>
            <person name="Chen A."/>
            <person name="Palaniappan K."/>
            <person name="Land M."/>
            <person name="Hauser L."/>
            <person name="Chang Y.J."/>
            <person name="Jeffries C.D."/>
            <person name="Brambilla E."/>
            <person name="Rohde M."/>
            <person name="Goker M."/>
            <person name="Detter J.C."/>
            <person name="Woyke T."/>
            <person name="Bristow J."/>
            <person name="Eisen J.A."/>
            <person name="Markowitz V."/>
            <person name="Hugenholtz P."/>
            <person name="Kyrpides N.C."/>
            <person name="Klenk H.P."/>
        </authorList>
    </citation>
    <scope>NUCLEOTIDE SEQUENCE [LARGE SCALE GENOMIC DNA]</scope>
    <source>
        <strain evidence="10">DSM 17365 / JCM 13257 / WB4</strain>
    </source>
</reference>
<organism evidence="9 10">
    <name type="scientific">Paludibacter propionicigenes (strain DSM 17365 / JCM 13257 / WB4)</name>
    <dbReference type="NCBI Taxonomy" id="694427"/>
    <lineage>
        <taxon>Bacteria</taxon>
        <taxon>Pseudomonadati</taxon>
        <taxon>Bacteroidota</taxon>
        <taxon>Bacteroidia</taxon>
        <taxon>Bacteroidales</taxon>
        <taxon>Paludibacteraceae</taxon>
        <taxon>Paludibacter</taxon>
    </lineage>
</organism>
<evidence type="ECO:0000259" key="7">
    <source>
        <dbReference type="Pfam" id="PF03772"/>
    </source>
</evidence>
<keyword evidence="10" id="KW-1185">Reference proteome</keyword>
<dbReference type="Pfam" id="PF03772">
    <property type="entry name" value="Competence"/>
    <property type="match status" value="1"/>
</dbReference>
<evidence type="ECO:0000259" key="8">
    <source>
        <dbReference type="Pfam" id="PF13567"/>
    </source>
</evidence>
<feature type="domain" description="DUF4131" evidence="8">
    <location>
        <begin position="35"/>
        <end position="191"/>
    </location>
</feature>
<accession>E4T834</accession>
<dbReference type="EMBL" id="CP002345">
    <property type="protein sequence ID" value="ADQ80878.1"/>
    <property type="molecule type" value="Genomic_DNA"/>
</dbReference>
<feature type="transmembrane region" description="Helical" evidence="6">
    <location>
        <begin position="508"/>
        <end position="527"/>
    </location>
</feature>
<proteinExistence type="predicted"/>
<feature type="transmembrane region" description="Helical" evidence="6">
    <location>
        <begin position="387"/>
        <end position="410"/>
    </location>
</feature>
<dbReference type="Pfam" id="PF13567">
    <property type="entry name" value="DUF4131"/>
    <property type="match status" value="1"/>
</dbReference>
<feature type="transmembrane region" description="Helical" evidence="6">
    <location>
        <begin position="422"/>
        <end position="447"/>
    </location>
</feature>
<reference key="1">
    <citation type="submission" date="2010-11" db="EMBL/GenBank/DDBJ databases">
        <title>The complete genome of Paludibacter propionicigenes DSM 17365.</title>
        <authorList>
            <consortium name="US DOE Joint Genome Institute (JGI-PGF)"/>
            <person name="Lucas S."/>
            <person name="Copeland A."/>
            <person name="Lapidus A."/>
            <person name="Bruce D."/>
            <person name="Goodwin L."/>
            <person name="Pitluck S."/>
            <person name="Kyrpides N."/>
            <person name="Mavromatis K."/>
            <person name="Ivanova N."/>
            <person name="Munk A.C."/>
            <person name="Brettin T."/>
            <person name="Detter J.C."/>
            <person name="Han C."/>
            <person name="Tapia R."/>
            <person name="Land M."/>
            <person name="Hauser L."/>
            <person name="Markowitz V."/>
            <person name="Cheng J.-F."/>
            <person name="Hugenholtz P."/>
            <person name="Woyke T."/>
            <person name="Wu D."/>
            <person name="Gronow S."/>
            <person name="Wellnitz S."/>
            <person name="Brambilla E."/>
            <person name="Klenk H.-P."/>
            <person name="Eisen J.A."/>
        </authorList>
    </citation>
    <scope>NUCLEOTIDE SEQUENCE</scope>
    <source>
        <strain>WB4</strain>
    </source>
</reference>
<evidence type="ECO:0000313" key="9">
    <source>
        <dbReference type="EMBL" id="ADQ80878.1"/>
    </source>
</evidence>
<evidence type="ECO:0000256" key="1">
    <source>
        <dbReference type="ARBA" id="ARBA00004651"/>
    </source>
</evidence>
<protein>
    <submittedName>
        <fullName evidence="9">ComEC/Rec2-related protein</fullName>
    </submittedName>
</protein>
<dbReference type="KEGG" id="ppn:Palpr_2748"/>
<gene>
    <name evidence="9" type="ordered locus">Palpr_2748</name>
</gene>
<dbReference type="PANTHER" id="PTHR30619">
    <property type="entry name" value="DNA INTERNALIZATION/COMPETENCE PROTEIN COMEC/REC2"/>
    <property type="match status" value="1"/>
</dbReference>
<keyword evidence="4 6" id="KW-1133">Transmembrane helix</keyword>
<name>E4T834_PALPW</name>
<dbReference type="PANTHER" id="PTHR30619:SF1">
    <property type="entry name" value="RECOMBINATION PROTEIN 2"/>
    <property type="match status" value="1"/>
</dbReference>
<dbReference type="InterPro" id="IPR025405">
    <property type="entry name" value="DUF4131"/>
</dbReference>
<evidence type="ECO:0000313" key="10">
    <source>
        <dbReference type="Proteomes" id="UP000008718"/>
    </source>
</evidence>
<dbReference type="OrthoDB" id="9761531at2"/>
<dbReference type="eggNOG" id="COG0658">
    <property type="taxonomic scope" value="Bacteria"/>
</dbReference>
<evidence type="ECO:0000256" key="2">
    <source>
        <dbReference type="ARBA" id="ARBA00022475"/>
    </source>
</evidence>
<dbReference type="AlphaFoldDB" id="E4T834"/>
<dbReference type="RefSeq" id="WP_013446247.1">
    <property type="nucleotide sequence ID" value="NC_014734.1"/>
</dbReference>
<dbReference type="STRING" id="694427.Palpr_2748"/>
<feature type="transmembrane region" description="Helical" evidence="6">
    <location>
        <begin position="255"/>
        <end position="280"/>
    </location>
</feature>
<dbReference type="Proteomes" id="UP000008718">
    <property type="component" value="Chromosome"/>
</dbReference>
<keyword evidence="2" id="KW-1003">Cell membrane</keyword>
<dbReference type="HOGENOM" id="CLU_010363_5_0_10"/>
<feature type="transmembrane region" description="Helical" evidence="6">
    <location>
        <begin position="32"/>
        <end position="52"/>
    </location>
</feature>
<dbReference type="NCBIfam" id="TIGR00360">
    <property type="entry name" value="ComEC_N-term"/>
    <property type="match status" value="1"/>
</dbReference>